<accession>A0A811ZFN3</accession>
<feature type="compositionally biased region" description="Basic and acidic residues" evidence="1">
    <location>
        <begin position="47"/>
        <end position="62"/>
    </location>
</feature>
<reference evidence="2" key="1">
    <citation type="submission" date="2020-12" db="EMBL/GenBank/DDBJ databases">
        <authorList>
            <consortium name="Molecular Ecology Group"/>
        </authorList>
    </citation>
    <scope>NUCLEOTIDE SEQUENCE</scope>
    <source>
        <strain evidence="2">TBG_1078</strain>
    </source>
</reference>
<evidence type="ECO:0000313" key="3">
    <source>
        <dbReference type="Proteomes" id="UP000645828"/>
    </source>
</evidence>
<evidence type="ECO:0000313" key="2">
    <source>
        <dbReference type="EMBL" id="CAD7687482.1"/>
    </source>
</evidence>
<feature type="compositionally biased region" description="Low complexity" evidence="1">
    <location>
        <begin position="199"/>
        <end position="226"/>
    </location>
</feature>
<feature type="compositionally biased region" description="Low complexity" evidence="1">
    <location>
        <begin position="157"/>
        <end position="170"/>
    </location>
</feature>
<proteinExistence type="predicted"/>
<name>A0A811ZFN3_NYCPR</name>
<feature type="region of interest" description="Disordered" evidence="1">
    <location>
        <begin position="28"/>
        <end position="248"/>
    </location>
</feature>
<feature type="region of interest" description="Disordered" evidence="1">
    <location>
        <begin position="1"/>
        <end position="20"/>
    </location>
</feature>
<keyword evidence="3" id="KW-1185">Reference proteome</keyword>
<protein>
    <submittedName>
        <fullName evidence="2">(raccoon dog) hypothetical protein</fullName>
    </submittedName>
</protein>
<dbReference type="EMBL" id="CAJHUB010000764">
    <property type="protein sequence ID" value="CAD7687482.1"/>
    <property type="molecule type" value="Genomic_DNA"/>
</dbReference>
<dbReference type="Proteomes" id="UP000645828">
    <property type="component" value="Unassembled WGS sequence"/>
</dbReference>
<feature type="compositionally biased region" description="Pro residues" evidence="1">
    <location>
        <begin position="71"/>
        <end position="80"/>
    </location>
</feature>
<gene>
    <name evidence="2" type="ORF">NYPRO_LOCUS20275</name>
</gene>
<evidence type="ECO:0000256" key="1">
    <source>
        <dbReference type="SAM" id="MobiDB-lite"/>
    </source>
</evidence>
<dbReference type="AlphaFoldDB" id="A0A811ZFN3"/>
<comment type="caution">
    <text evidence="2">The sequence shown here is derived from an EMBL/GenBank/DDBJ whole genome shotgun (WGS) entry which is preliminary data.</text>
</comment>
<organism evidence="2 3">
    <name type="scientific">Nyctereutes procyonoides</name>
    <name type="common">Raccoon dog</name>
    <name type="synonym">Canis procyonoides</name>
    <dbReference type="NCBI Taxonomy" id="34880"/>
    <lineage>
        <taxon>Eukaryota</taxon>
        <taxon>Metazoa</taxon>
        <taxon>Chordata</taxon>
        <taxon>Craniata</taxon>
        <taxon>Vertebrata</taxon>
        <taxon>Euteleostomi</taxon>
        <taxon>Mammalia</taxon>
        <taxon>Eutheria</taxon>
        <taxon>Laurasiatheria</taxon>
        <taxon>Carnivora</taxon>
        <taxon>Caniformia</taxon>
        <taxon>Canidae</taxon>
        <taxon>Nyctereutes</taxon>
    </lineage>
</organism>
<feature type="compositionally biased region" description="Basic and acidic residues" evidence="1">
    <location>
        <begin position="99"/>
        <end position="114"/>
    </location>
</feature>
<sequence>MVPARSWAAGPAPGAGRWAGSVAWRGPGVAPRAPGRKAVAVGGGEVGRGEGACHLRPAERPLPRPRARAAPLPPRLPPSPRARAAVLPHAPGAGHRVRGTHERAVRAEQRENPLPHRRPAAAINVTRRDAPPPPPEKKKKNLGAGGGGEWGPGRPSAQAQGAARRCAGAAENPAPEVGRGGPRLRNVGGLGPAVRRRSPGGVARARARAASAPGARSRPPRRSAYGPAPPGCRSCAIRSRGSATWRPR</sequence>